<reference evidence="8 9" key="1">
    <citation type="submission" date="2020-01" db="EMBL/GenBank/DDBJ databases">
        <authorList>
            <consortium name="DOE Joint Genome Institute"/>
            <person name="Haridas S."/>
            <person name="Albert R."/>
            <person name="Binder M."/>
            <person name="Bloem J."/>
            <person name="Labutti K."/>
            <person name="Salamov A."/>
            <person name="Andreopoulos B."/>
            <person name="Baker S.E."/>
            <person name="Barry K."/>
            <person name="Bills G."/>
            <person name="Bluhm B.H."/>
            <person name="Cannon C."/>
            <person name="Castanera R."/>
            <person name="Culley D.E."/>
            <person name="Daum C."/>
            <person name="Ezra D."/>
            <person name="Gonzalez J.B."/>
            <person name="Henrissat B."/>
            <person name="Kuo A."/>
            <person name="Liang C."/>
            <person name="Lipzen A."/>
            <person name="Lutzoni F."/>
            <person name="Magnuson J."/>
            <person name="Mondo S."/>
            <person name="Nolan M."/>
            <person name="Ohm R."/>
            <person name="Pangilinan J."/>
            <person name="Park H.-J.H."/>
            <person name="Ramirez L."/>
            <person name="Alfaro M."/>
            <person name="Sun H."/>
            <person name="Tritt A."/>
            <person name="Yoshinaga Y."/>
            <person name="Zwiers L.-H.L."/>
            <person name="Turgeon B.G."/>
            <person name="Goodwin S.B."/>
            <person name="Spatafora J.W."/>
            <person name="Crous P.W."/>
            <person name="Grigoriev I.V."/>
        </authorList>
    </citation>
    <scope>NUCLEOTIDE SEQUENCE [LARGE SCALE GENOMIC DNA]</scope>
    <source>
        <strain evidence="8 9">CBS 611.86</strain>
    </source>
</reference>
<dbReference type="InterPro" id="IPR049326">
    <property type="entry name" value="Rhodopsin_dom_fungi"/>
</dbReference>
<feature type="transmembrane region" description="Helical" evidence="6">
    <location>
        <begin position="119"/>
        <end position="139"/>
    </location>
</feature>
<proteinExistence type="inferred from homology"/>
<comment type="subcellular location">
    <subcellularLocation>
        <location evidence="1">Membrane</location>
        <topology evidence="1">Multi-pass membrane protein</topology>
    </subcellularLocation>
</comment>
<comment type="caution">
    <text evidence="8">The sequence shown here is derived from an EMBL/GenBank/DDBJ whole genome shotgun (WGS) entry which is preliminary data.</text>
</comment>
<evidence type="ECO:0000256" key="5">
    <source>
        <dbReference type="ARBA" id="ARBA00038359"/>
    </source>
</evidence>
<evidence type="ECO:0000256" key="1">
    <source>
        <dbReference type="ARBA" id="ARBA00004141"/>
    </source>
</evidence>
<evidence type="ECO:0000256" key="6">
    <source>
        <dbReference type="SAM" id="Phobius"/>
    </source>
</evidence>
<evidence type="ECO:0000259" key="7">
    <source>
        <dbReference type="Pfam" id="PF20684"/>
    </source>
</evidence>
<dbReference type="Pfam" id="PF20684">
    <property type="entry name" value="Fung_rhodopsin"/>
    <property type="match status" value="1"/>
</dbReference>
<accession>A0A7C8MHN3</accession>
<organism evidence="8 9">
    <name type="scientific">Massariosphaeria phaeospora</name>
    <dbReference type="NCBI Taxonomy" id="100035"/>
    <lineage>
        <taxon>Eukaryota</taxon>
        <taxon>Fungi</taxon>
        <taxon>Dikarya</taxon>
        <taxon>Ascomycota</taxon>
        <taxon>Pezizomycotina</taxon>
        <taxon>Dothideomycetes</taxon>
        <taxon>Pleosporomycetidae</taxon>
        <taxon>Pleosporales</taxon>
        <taxon>Pleosporales incertae sedis</taxon>
        <taxon>Massariosphaeria</taxon>
    </lineage>
</organism>
<dbReference type="PANTHER" id="PTHR33048">
    <property type="entry name" value="PTH11-LIKE INTEGRAL MEMBRANE PROTEIN (AFU_ORTHOLOGUE AFUA_5G11245)"/>
    <property type="match status" value="1"/>
</dbReference>
<dbReference type="AlphaFoldDB" id="A0A7C8MHN3"/>
<evidence type="ECO:0000313" key="8">
    <source>
        <dbReference type="EMBL" id="KAF2878556.1"/>
    </source>
</evidence>
<name>A0A7C8MHN3_9PLEO</name>
<protein>
    <recommendedName>
        <fullName evidence="7">Rhodopsin domain-containing protein</fullName>
    </recommendedName>
</protein>
<dbReference type="OrthoDB" id="444631at2759"/>
<feature type="domain" description="Rhodopsin" evidence="7">
    <location>
        <begin position="49"/>
        <end position="300"/>
    </location>
</feature>
<comment type="similarity">
    <text evidence="5">Belongs to the SAT4 family.</text>
</comment>
<keyword evidence="2 6" id="KW-0812">Transmembrane</keyword>
<evidence type="ECO:0000256" key="2">
    <source>
        <dbReference type="ARBA" id="ARBA00022692"/>
    </source>
</evidence>
<evidence type="ECO:0000313" key="9">
    <source>
        <dbReference type="Proteomes" id="UP000481861"/>
    </source>
</evidence>
<dbReference type="InterPro" id="IPR052337">
    <property type="entry name" value="SAT4-like"/>
</dbReference>
<feature type="transmembrane region" description="Helical" evidence="6">
    <location>
        <begin position="198"/>
        <end position="222"/>
    </location>
</feature>
<gene>
    <name evidence="8" type="ORF">BDV95DRAFT_25254</name>
</gene>
<feature type="transmembrane region" description="Helical" evidence="6">
    <location>
        <begin position="234"/>
        <end position="255"/>
    </location>
</feature>
<dbReference type="GO" id="GO:0016020">
    <property type="term" value="C:membrane"/>
    <property type="evidence" value="ECO:0007669"/>
    <property type="project" value="UniProtKB-SubCell"/>
</dbReference>
<feature type="transmembrane region" description="Helical" evidence="6">
    <location>
        <begin position="275"/>
        <end position="300"/>
    </location>
</feature>
<keyword evidence="4 6" id="KW-0472">Membrane</keyword>
<feature type="transmembrane region" description="Helical" evidence="6">
    <location>
        <begin position="65"/>
        <end position="83"/>
    </location>
</feature>
<keyword evidence="3 6" id="KW-1133">Transmembrane helix</keyword>
<sequence length="389" mass="43638">MDDTFAALTTSSADPTRQSKIKHAGSINITAFKACVSVFFVTAITTVILRLVIRFKMRHWLSVDDYLVLLAASALSVCTAIVFKMLPAVYLLEAVDQFHIAIEPSEVGIVLDQLKWFHIYVPIMWLSIFAIKFAFLYYFHGLVWQLSKAMVRYYWAVVIFVAISWLLLSFSLVMACPYTGIDSFKCSGSDQSQVQRQLVINILTGVIDVMTDALIVTIPLLVLRSSLMPTSQKISVAALLCLSIFMIIVATIRVTGPKAKVNFTSRKDYNVTQTWILYLSQIEACTAVIMASVIAIRSVFLKKALIKPSRKVRNARPMVLPSWWRSTENDNDIADHTKAHIQPLPSQGLTHVTLMGQTSPLRDATADNATLEAGHNLMELDYHHVREQH</sequence>
<evidence type="ECO:0000256" key="4">
    <source>
        <dbReference type="ARBA" id="ARBA00023136"/>
    </source>
</evidence>
<dbReference type="Proteomes" id="UP000481861">
    <property type="component" value="Unassembled WGS sequence"/>
</dbReference>
<evidence type="ECO:0000256" key="3">
    <source>
        <dbReference type="ARBA" id="ARBA00022989"/>
    </source>
</evidence>
<dbReference type="PANTHER" id="PTHR33048:SF92">
    <property type="entry name" value="INTEGRAL MEMBRANE PROTEIN"/>
    <property type="match status" value="1"/>
</dbReference>
<keyword evidence="9" id="KW-1185">Reference proteome</keyword>
<dbReference type="EMBL" id="JAADJZ010000001">
    <property type="protein sequence ID" value="KAF2878556.1"/>
    <property type="molecule type" value="Genomic_DNA"/>
</dbReference>
<feature type="transmembrane region" description="Helical" evidence="6">
    <location>
        <begin position="31"/>
        <end position="53"/>
    </location>
</feature>
<feature type="transmembrane region" description="Helical" evidence="6">
    <location>
        <begin position="151"/>
        <end position="175"/>
    </location>
</feature>